<dbReference type="Proteomes" id="UP000001514">
    <property type="component" value="Unassembled WGS sequence"/>
</dbReference>
<keyword evidence="7 9" id="KW-0503">Monooxygenase</keyword>
<dbReference type="AlphaFoldDB" id="D8QTR4"/>
<dbReference type="GO" id="GO:0020037">
    <property type="term" value="F:heme binding"/>
    <property type="evidence" value="ECO:0007669"/>
    <property type="project" value="InterPro"/>
</dbReference>
<dbReference type="FunFam" id="1.10.630.10:FF:000126">
    <property type="entry name" value="Predicted protein"/>
    <property type="match status" value="1"/>
</dbReference>
<name>D8QTR4_SELML</name>
<evidence type="ECO:0000256" key="5">
    <source>
        <dbReference type="ARBA" id="ARBA00023002"/>
    </source>
</evidence>
<evidence type="ECO:0000256" key="9">
    <source>
        <dbReference type="RuleBase" id="RU000461"/>
    </source>
</evidence>
<dbReference type="InterPro" id="IPR036396">
    <property type="entry name" value="Cyt_P450_sf"/>
</dbReference>
<dbReference type="GO" id="GO:0016705">
    <property type="term" value="F:oxidoreductase activity, acting on paired donors, with incorporation or reduction of molecular oxygen"/>
    <property type="evidence" value="ECO:0007669"/>
    <property type="project" value="InterPro"/>
</dbReference>
<feature type="binding site" description="axial binding residue" evidence="8">
    <location>
        <position position="250"/>
    </location>
    <ligand>
        <name>heme</name>
        <dbReference type="ChEBI" id="CHEBI:30413"/>
    </ligand>
    <ligandPart>
        <name>Fe</name>
        <dbReference type="ChEBI" id="CHEBI:18248"/>
    </ligandPart>
</feature>
<evidence type="ECO:0000256" key="2">
    <source>
        <dbReference type="ARBA" id="ARBA00010617"/>
    </source>
</evidence>
<dbReference type="Pfam" id="PF00067">
    <property type="entry name" value="p450"/>
    <property type="match status" value="1"/>
</dbReference>
<comment type="similarity">
    <text evidence="2 9">Belongs to the cytochrome P450 family.</text>
</comment>
<keyword evidence="10" id="KW-0812">Transmembrane</keyword>
<dbReference type="PROSITE" id="PS00086">
    <property type="entry name" value="CYTOCHROME_P450"/>
    <property type="match status" value="1"/>
</dbReference>
<keyword evidence="6 8" id="KW-0408">Iron</keyword>
<keyword evidence="5 9" id="KW-0560">Oxidoreductase</keyword>
<feature type="transmembrane region" description="Helical" evidence="10">
    <location>
        <begin position="252"/>
        <end position="271"/>
    </location>
</feature>
<dbReference type="InterPro" id="IPR001128">
    <property type="entry name" value="Cyt_P450"/>
</dbReference>
<accession>D8QTR4</accession>
<dbReference type="PRINTS" id="PR00463">
    <property type="entry name" value="EP450I"/>
</dbReference>
<evidence type="ECO:0000313" key="11">
    <source>
        <dbReference type="EMBL" id="EFJ36693.1"/>
    </source>
</evidence>
<protein>
    <submittedName>
        <fullName evidence="11">Uncharacterized protein CYP791C1</fullName>
    </submittedName>
</protein>
<keyword evidence="10" id="KW-1133">Transmembrane helix</keyword>
<dbReference type="InterPro" id="IPR002401">
    <property type="entry name" value="Cyt_P450_E_grp-I"/>
</dbReference>
<keyword evidence="3 8" id="KW-0349">Heme</keyword>
<evidence type="ECO:0000256" key="4">
    <source>
        <dbReference type="ARBA" id="ARBA00022723"/>
    </source>
</evidence>
<evidence type="ECO:0000256" key="6">
    <source>
        <dbReference type="ARBA" id="ARBA00023004"/>
    </source>
</evidence>
<gene>
    <name evidence="11" type="primary">CYP791C1</name>
    <name evidence="11" type="ORF">SELMODRAFT_76773</name>
</gene>
<evidence type="ECO:0000256" key="10">
    <source>
        <dbReference type="SAM" id="Phobius"/>
    </source>
</evidence>
<sequence length="307" mass="34089">MRIVLGTSSATVDKETSTVKELIAEAFVSTGEFLVGDYLPWLSLLDTKKKSRMKALKEQMSSYLQKQIEEHHNQNDKSADFMTLMLQSPEIGSNDLAGLQLEKLLQDMIAGGTDTSAITVEWALAELLKHPDLMAKAQEELDNVLGRKSQVQGGHLPKLEYLAAVIKETLRLHPPGPLLIHETTQNCQLKNVFVPQKTLAFINLYALGRDESTWVDPLKFDPNRFIDKKNDGCGHDFGDYLPFGAGRRGCPGMHLALTVVSVTLASLLYGFNWKMPDGMSFEHLDMSEGAGFTIPRALPLKLVPLPR</sequence>
<dbReference type="OMA" id="HYPRETC"/>
<dbReference type="SUPFAM" id="SSF48264">
    <property type="entry name" value="Cytochrome P450"/>
    <property type="match status" value="1"/>
</dbReference>
<dbReference type="GO" id="GO:0005506">
    <property type="term" value="F:iron ion binding"/>
    <property type="evidence" value="ECO:0007669"/>
    <property type="project" value="InterPro"/>
</dbReference>
<dbReference type="InterPro" id="IPR017972">
    <property type="entry name" value="Cyt_P450_CS"/>
</dbReference>
<reference evidence="11 12" key="1">
    <citation type="journal article" date="2011" name="Science">
        <title>The Selaginella genome identifies genetic changes associated with the evolution of vascular plants.</title>
        <authorList>
            <person name="Banks J.A."/>
            <person name="Nishiyama T."/>
            <person name="Hasebe M."/>
            <person name="Bowman J.L."/>
            <person name="Gribskov M."/>
            <person name="dePamphilis C."/>
            <person name="Albert V.A."/>
            <person name="Aono N."/>
            <person name="Aoyama T."/>
            <person name="Ambrose B.A."/>
            <person name="Ashton N.W."/>
            <person name="Axtell M.J."/>
            <person name="Barker E."/>
            <person name="Barker M.S."/>
            <person name="Bennetzen J.L."/>
            <person name="Bonawitz N.D."/>
            <person name="Chapple C."/>
            <person name="Cheng C."/>
            <person name="Correa L.G."/>
            <person name="Dacre M."/>
            <person name="DeBarry J."/>
            <person name="Dreyer I."/>
            <person name="Elias M."/>
            <person name="Engstrom E.M."/>
            <person name="Estelle M."/>
            <person name="Feng L."/>
            <person name="Finet C."/>
            <person name="Floyd S.K."/>
            <person name="Frommer W.B."/>
            <person name="Fujita T."/>
            <person name="Gramzow L."/>
            <person name="Gutensohn M."/>
            <person name="Harholt J."/>
            <person name="Hattori M."/>
            <person name="Heyl A."/>
            <person name="Hirai T."/>
            <person name="Hiwatashi Y."/>
            <person name="Ishikawa M."/>
            <person name="Iwata M."/>
            <person name="Karol K.G."/>
            <person name="Koehler B."/>
            <person name="Kolukisaoglu U."/>
            <person name="Kubo M."/>
            <person name="Kurata T."/>
            <person name="Lalonde S."/>
            <person name="Li K."/>
            <person name="Li Y."/>
            <person name="Litt A."/>
            <person name="Lyons E."/>
            <person name="Manning G."/>
            <person name="Maruyama T."/>
            <person name="Michael T.P."/>
            <person name="Mikami K."/>
            <person name="Miyazaki S."/>
            <person name="Morinaga S."/>
            <person name="Murata T."/>
            <person name="Mueller-Roeber B."/>
            <person name="Nelson D.R."/>
            <person name="Obara M."/>
            <person name="Oguri Y."/>
            <person name="Olmstead R.G."/>
            <person name="Onodera N."/>
            <person name="Petersen B.L."/>
            <person name="Pils B."/>
            <person name="Prigge M."/>
            <person name="Rensing S.A."/>
            <person name="Riano-Pachon D.M."/>
            <person name="Roberts A.W."/>
            <person name="Sato Y."/>
            <person name="Scheller H.V."/>
            <person name="Schulz B."/>
            <person name="Schulz C."/>
            <person name="Shakirov E.V."/>
            <person name="Shibagaki N."/>
            <person name="Shinohara N."/>
            <person name="Shippen D.E."/>
            <person name="Soerensen I."/>
            <person name="Sotooka R."/>
            <person name="Sugimoto N."/>
            <person name="Sugita M."/>
            <person name="Sumikawa N."/>
            <person name="Tanurdzic M."/>
            <person name="Theissen G."/>
            <person name="Ulvskov P."/>
            <person name="Wakazuki S."/>
            <person name="Weng J.K."/>
            <person name="Willats W.W."/>
            <person name="Wipf D."/>
            <person name="Wolf P.G."/>
            <person name="Yang L."/>
            <person name="Zimmer A.D."/>
            <person name="Zhu Q."/>
            <person name="Mitros T."/>
            <person name="Hellsten U."/>
            <person name="Loque D."/>
            <person name="Otillar R."/>
            <person name="Salamov A."/>
            <person name="Schmutz J."/>
            <person name="Shapiro H."/>
            <person name="Lindquist E."/>
            <person name="Lucas S."/>
            <person name="Rokhsar D."/>
            <person name="Grigoriev I.V."/>
        </authorList>
    </citation>
    <scope>NUCLEOTIDE SEQUENCE [LARGE SCALE GENOMIC DNA]</scope>
</reference>
<dbReference type="Gene3D" id="1.10.630.10">
    <property type="entry name" value="Cytochrome P450"/>
    <property type="match status" value="1"/>
</dbReference>
<dbReference type="CDD" id="cd20618">
    <property type="entry name" value="CYP71_clan"/>
    <property type="match status" value="1"/>
</dbReference>
<organism evidence="12">
    <name type="scientific">Selaginella moellendorffii</name>
    <name type="common">Spikemoss</name>
    <dbReference type="NCBI Taxonomy" id="88036"/>
    <lineage>
        <taxon>Eukaryota</taxon>
        <taxon>Viridiplantae</taxon>
        <taxon>Streptophyta</taxon>
        <taxon>Embryophyta</taxon>
        <taxon>Tracheophyta</taxon>
        <taxon>Lycopodiopsida</taxon>
        <taxon>Selaginellales</taxon>
        <taxon>Selaginellaceae</taxon>
        <taxon>Selaginella</taxon>
    </lineage>
</organism>
<keyword evidence="12" id="KW-1185">Reference proteome</keyword>
<dbReference type="PRINTS" id="PR00385">
    <property type="entry name" value="P450"/>
</dbReference>
<evidence type="ECO:0000256" key="7">
    <source>
        <dbReference type="ARBA" id="ARBA00023033"/>
    </source>
</evidence>
<dbReference type="Gramene" id="EFJ36693">
    <property type="protein sequence ID" value="EFJ36693"/>
    <property type="gene ID" value="SELMODRAFT_76773"/>
</dbReference>
<dbReference type="GO" id="GO:0004497">
    <property type="term" value="F:monooxygenase activity"/>
    <property type="evidence" value="ECO:0007669"/>
    <property type="project" value="UniProtKB-KW"/>
</dbReference>
<keyword evidence="4 8" id="KW-0479">Metal-binding</keyword>
<dbReference type="EMBL" id="GL377566">
    <property type="protein sequence ID" value="EFJ36693.1"/>
    <property type="molecule type" value="Genomic_DNA"/>
</dbReference>
<evidence type="ECO:0000313" key="12">
    <source>
        <dbReference type="Proteomes" id="UP000001514"/>
    </source>
</evidence>
<keyword evidence="10" id="KW-0472">Membrane</keyword>
<evidence type="ECO:0000256" key="1">
    <source>
        <dbReference type="ARBA" id="ARBA00001971"/>
    </source>
</evidence>
<dbReference type="PANTHER" id="PTHR47944:SF16">
    <property type="entry name" value="CYTOCHROME P450 FAMILY 1 SUBFAMILY A POLYPEPTIDE 1"/>
    <property type="match status" value="1"/>
</dbReference>
<proteinExistence type="inferred from homology"/>
<comment type="cofactor">
    <cofactor evidence="1 8">
        <name>heme</name>
        <dbReference type="ChEBI" id="CHEBI:30413"/>
    </cofactor>
</comment>
<dbReference type="STRING" id="88036.D8QTR4"/>
<dbReference type="PANTHER" id="PTHR47944">
    <property type="entry name" value="CYTOCHROME P450 98A9"/>
    <property type="match status" value="1"/>
</dbReference>
<evidence type="ECO:0000256" key="3">
    <source>
        <dbReference type="ARBA" id="ARBA00022617"/>
    </source>
</evidence>
<evidence type="ECO:0000256" key="8">
    <source>
        <dbReference type="PIRSR" id="PIRSR602401-1"/>
    </source>
</evidence>
<dbReference type="InParanoid" id="D8QTR4"/>
<dbReference type="eggNOG" id="KOG0156">
    <property type="taxonomic scope" value="Eukaryota"/>
</dbReference>
<dbReference type="KEGG" id="smo:SELMODRAFT_76773"/>
<dbReference type="HOGENOM" id="CLU_001570_4_2_1"/>